<dbReference type="Pfam" id="PF00071">
    <property type="entry name" value="Ras"/>
    <property type="match status" value="1"/>
</dbReference>
<keyword evidence="4" id="KW-0547">Nucleotide-binding</keyword>
<feature type="non-terminal residue" evidence="7">
    <location>
        <position position="74"/>
    </location>
</feature>
<reference evidence="7 8" key="1">
    <citation type="submission" date="2019-07" db="EMBL/GenBank/DDBJ databases">
        <authorList>
            <person name="Jastrzebski P J."/>
            <person name="Paukszto L."/>
            <person name="Jastrzebski P J."/>
        </authorList>
    </citation>
    <scope>NUCLEOTIDE SEQUENCE [LARGE SCALE GENOMIC DNA]</scope>
    <source>
        <strain evidence="7 8">WMS-il1</strain>
    </source>
</reference>
<dbReference type="InterPro" id="IPR052236">
    <property type="entry name" value="Small_GTPase_RasD"/>
</dbReference>
<evidence type="ECO:0000256" key="6">
    <source>
        <dbReference type="ARBA" id="ARBA00023288"/>
    </source>
</evidence>
<dbReference type="InterPro" id="IPR001806">
    <property type="entry name" value="Small_GTPase"/>
</dbReference>
<keyword evidence="3" id="KW-0488">Methylation</keyword>
<protein>
    <recommendedName>
        <fullName evidence="9">Small monomeric GTPase</fullName>
    </recommendedName>
</protein>
<evidence type="ECO:0000256" key="4">
    <source>
        <dbReference type="ARBA" id="ARBA00023134"/>
    </source>
</evidence>
<dbReference type="PANTHER" id="PTHR46149">
    <property type="entry name" value="MIP08469P"/>
    <property type="match status" value="1"/>
</dbReference>
<name>A0A564Z616_HYMDI</name>
<dbReference type="Proteomes" id="UP000321570">
    <property type="component" value="Unassembled WGS sequence"/>
</dbReference>
<evidence type="ECO:0000313" key="8">
    <source>
        <dbReference type="Proteomes" id="UP000321570"/>
    </source>
</evidence>
<dbReference type="GO" id="GO:0003924">
    <property type="term" value="F:GTPase activity"/>
    <property type="evidence" value="ECO:0007669"/>
    <property type="project" value="InterPro"/>
</dbReference>
<dbReference type="AlphaFoldDB" id="A0A564Z616"/>
<keyword evidence="4" id="KW-0342">GTP-binding</keyword>
<gene>
    <name evidence="7" type="ORF">WMSIL1_LOCUS12345</name>
</gene>
<comment type="subcellular location">
    <subcellularLocation>
        <location evidence="1">Cell membrane</location>
        <topology evidence="1">Lipid-anchor</topology>
    </subcellularLocation>
</comment>
<keyword evidence="2" id="KW-1003">Cell membrane</keyword>
<dbReference type="GO" id="GO:0005886">
    <property type="term" value="C:plasma membrane"/>
    <property type="evidence" value="ECO:0007669"/>
    <property type="project" value="UniProtKB-SubCell"/>
</dbReference>
<evidence type="ECO:0000256" key="2">
    <source>
        <dbReference type="ARBA" id="ARBA00022475"/>
    </source>
</evidence>
<dbReference type="PRINTS" id="PR00449">
    <property type="entry name" value="RASTRNSFRMNG"/>
</dbReference>
<dbReference type="InterPro" id="IPR027417">
    <property type="entry name" value="P-loop_NTPase"/>
</dbReference>
<accession>A0A564Z616</accession>
<evidence type="ECO:0000256" key="3">
    <source>
        <dbReference type="ARBA" id="ARBA00022481"/>
    </source>
</evidence>
<proteinExistence type="predicted"/>
<dbReference type="PANTHER" id="PTHR46149:SF7">
    <property type="entry name" value="GTP-BINDING PROTEIN DI-RAS2"/>
    <property type="match status" value="1"/>
</dbReference>
<dbReference type="SUPFAM" id="SSF52540">
    <property type="entry name" value="P-loop containing nucleoside triphosphate hydrolases"/>
    <property type="match status" value="1"/>
</dbReference>
<organism evidence="7 8">
    <name type="scientific">Hymenolepis diminuta</name>
    <name type="common">Rat tapeworm</name>
    <dbReference type="NCBI Taxonomy" id="6216"/>
    <lineage>
        <taxon>Eukaryota</taxon>
        <taxon>Metazoa</taxon>
        <taxon>Spiralia</taxon>
        <taxon>Lophotrochozoa</taxon>
        <taxon>Platyhelminthes</taxon>
        <taxon>Cestoda</taxon>
        <taxon>Eucestoda</taxon>
        <taxon>Cyclophyllidea</taxon>
        <taxon>Hymenolepididae</taxon>
        <taxon>Hymenolepis</taxon>
    </lineage>
</organism>
<evidence type="ECO:0000256" key="1">
    <source>
        <dbReference type="ARBA" id="ARBA00004193"/>
    </source>
</evidence>
<sequence>MSSPIYPVSESSTIPDFNVVLFGAAGVGKSALVRRFLKNSFSELYRPTVEETYSAVLQTMSCTCVRLVLIDTAG</sequence>
<dbReference type="EMBL" id="CABIJS010000611">
    <property type="protein sequence ID" value="VUZ54224.1"/>
    <property type="molecule type" value="Genomic_DNA"/>
</dbReference>
<dbReference type="Gene3D" id="3.40.50.300">
    <property type="entry name" value="P-loop containing nucleotide triphosphate hydrolases"/>
    <property type="match status" value="1"/>
</dbReference>
<evidence type="ECO:0008006" key="9">
    <source>
        <dbReference type="Google" id="ProtNLM"/>
    </source>
</evidence>
<keyword evidence="6" id="KW-0449">Lipoprotein</keyword>
<evidence type="ECO:0000256" key="5">
    <source>
        <dbReference type="ARBA" id="ARBA00023136"/>
    </source>
</evidence>
<keyword evidence="5" id="KW-0472">Membrane</keyword>
<dbReference type="GO" id="GO:0005525">
    <property type="term" value="F:GTP binding"/>
    <property type="evidence" value="ECO:0007669"/>
    <property type="project" value="UniProtKB-KW"/>
</dbReference>
<evidence type="ECO:0000313" key="7">
    <source>
        <dbReference type="EMBL" id="VUZ54224.1"/>
    </source>
</evidence>
<keyword evidence="8" id="KW-1185">Reference proteome</keyword>